<organism evidence="7 8">
    <name type="scientific">Actinobacillus succinogenes (strain ATCC 55618 / DSM 22257 / CCUG 43843 / 130Z)</name>
    <dbReference type="NCBI Taxonomy" id="339671"/>
    <lineage>
        <taxon>Bacteria</taxon>
        <taxon>Pseudomonadati</taxon>
        <taxon>Pseudomonadota</taxon>
        <taxon>Gammaproteobacteria</taxon>
        <taxon>Pasteurellales</taxon>
        <taxon>Pasteurellaceae</taxon>
        <taxon>Actinobacillus</taxon>
    </lineage>
</organism>
<keyword evidence="4 5" id="KW-0560">Oxidoreductase</keyword>
<dbReference type="InterPro" id="IPR000415">
    <property type="entry name" value="Nitroreductase-like"/>
</dbReference>
<keyword evidence="2 5" id="KW-0285">Flavoprotein</keyword>
<dbReference type="OrthoDB" id="3181400at2"/>
<dbReference type="InterPro" id="IPR016446">
    <property type="entry name" value="Flavin_OxRdtase_Frp"/>
</dbReference>
<keyword evidence="3 5" id="KW-0288">FMN</keyword>
<evidence type="ECO:0000313" key="8">
    <source>
        <dbReference type="Proteomes" id="UP000001114"/>
    </source>
</evidence>
<accession>A6VQI2</accession>
<dbReference type="eggNOG" id="COG0778">
    <property type="taxonomic scope" value="Bacteria"/>
</dbReference>
<dbReference type="NCBIfam" id="NF008033">
    <property type="entry name" value="PRK10765.1"/>
    <property type="match status" value="1"/>
</dbReference>
<evidence type="ECO:0000256" key="5">
    <source>
        <dbReference type="PIRNR" id="PIRNR005426"/>
    </source>
</evidence>
<dbReference type="GO" id="GO:0016491">
    <property type="term" value="F:oxidoreductase activity"/>
    <property type="evidence" value="ECO:0007669"/>
    <property type="project" value="UniProtKB-UniRule"/>
</dbReference>
<evidence type="ECO:0000313" key="7">
    <source>
        <dbReference type="EMBL" id="ABR75229.1"/>
    </source>
</evidence>
<keyword evidence="8" id="KW-1185">Reference proteome</keyword>
<dbReference type="HOGENOM" id="CLU_070764_0_2_6"/>
<dbReference type="PANTHER" id="PTHR43425">
    <property type="entry name" value="OXYGEN-INSENSITIVE NADPH NITROREDUCTASE"/>
    <property type="match status" value="1"/>
</dbReference>
<feature type="domain" description="Nitroreductase" evidence="6">
    <location>
        <begin position="10"/>
        <end position="160"/>
    </location>
</feature>
<dbReference type="InterPro" id="IPR029479">
    <property type="entry name" value="Nitroreductase"/>
</dbReference>
<evidence type="ECO:0000256" key="1">
    <source>
        <dbReference type="ARBA" id="ARBA00008366"/>
    </source>
</evidence>
<evidence type="ECO:0000256" key="2">
    <source>
        <dbReference type="ARBA" id="ARBA00022630"/>
    </source>
</evidence>
<dbReference type="Proteomes" id="UP000001114">
    <property type="component" value="Chromosome"/>
</dbReference>
<evidence type="ECO:0000256" key="4">
    <source>
        <dbReference type="ARBA" id="ARBA00023002"/>
    </source>
</evidence>
<sequence length="239" mass="26819">MQSKPTLDTILSHRSIRQFTDQPISEETFVQLIDAARRASSSNNLQCVTIIRVTDRTIRQTLREASGMAYVTECAEFLVFCIDFNKHRRLDPEAQLDWAEVSVIGAVDTGIMAQNVLLAAESLGLGGVYIGALRNGIETAAKALNLPEFCVPLVGMCLGYPAQEPGLKPRLPRPLMCHENRYQPLDESVLADYNAEMAAYYQARTGEPQQWQDAIHRTLDHAVRPQILPFFQQQGFLKR</sequence>
<keyword evidence="5" id="KW-0521">NADP</keyword>
<dbReference type="Pfam" id="PF00881">
    <property type="entry name" value="Nitroreductase"/>
    <property type="match status" value="1"/>
</dbReference>
<protein>
    <submittedName>
        <fullName evidence="7">Nitroreductase</fullName>
    </submittedName>
</protein>
<dbReference type="PANTHER" id="PTHR43425:SF2">
    <property type="entry name" value="OXYGEN-INSENSITIVE NADPH NITROREDUCTASE"/>
    <property type="match status" value="1"/>
</dbReference>
<dbReference type="PIRSF" id="PIRSF005426">
    <property type="entry name" value="Frp"/>
    <property type="match status" value="1"/>
</dbReference>
<dbReference type="STRING" id="339671.Asuc_1878"/>
<dbReference type="EMBL" id="CP000746">
    <property type="protein sequence ID" value="ABR75229.1"/>
    <property type="molecule type" value="Genomic_DNA"/>
</dbReference>
<name>A6VQI2_ACTSZ</name>
<dbReference type="KEGG" id="asu:Asuc_1878"/>
<dbReference type="RefSeq" id="WP_012073606.1">
    <property type="nucleotide sequence ID" value="NC_009655.1"/>
</dbReference>
<dbReference type="Gene3D" id="3.40.109.10">
    <property type="entry name" value="NADH Oxidase"/>
    <property type="match status" value="1"/>
</dbReference>
<dbReference type="SUPFAM" id="SSF55469">
    <property type="entry name" value="FMN-dependent nitroreductase-like"/>
    <property type="match status" value="1"/>
</dbReference>
<dbReference type="CDD" id="cd02146">
    <property type="entry name" value="NfsA-like"/>
    <property type="match status" value="1"/>
</dbReference>
<dbReference type="AlphaFoldDB" id="A6VQI2"/>
<evidence type="ECO:0000259" key="6">
    <source>
        <dbReference type="Pfam" id="PF00881"/>
    </source>
</evidence>
<reference evidence="8" key="1">
    <citation type="journal article" date="2010" name="BMC Genomics">
        <title>A genomic perspective on the potential of Actinobacillus succinogenes for industrial succinate production.</title>
        <authorList>
            <person name="McKinlay J.B."/>
            <person name="Laivenieks M."/>
            <person name="Schindler B.D."/>
            <person name="McKinlay A.A."/>
            <person name="Siddaramappa S."/>
            <person name="Challacombe J.F."/>
            <person name="Lowry S.R."/>
            <person name="Clum A."/>
            <person name="Lapidus A.L."/>
            <person name="Burkhart K.B."/>
            <person name="Harkins V."/>
            <person name="Vieille C."/>
        </authorList>
    </citation>
    <scope>NUCLEOTIDE SEQUENCE [LARGE SCALE GENOMIC DNA]</scope>
    <source>
        <strain evidence="8">ATCC 55618 / DSM 22257 / CCUG 43843 / 130Z</strain>
    </source>
</reference>
<proteinExistence type="inferred from homology"/>
<evidence type="ECO:0000256" key="3">
    <source>
        <dbReference type="ARBA" id="ARBA00022643"/>
    </source>
</evidence>
<gene>
    <name evidence="7" type="ordered locus">Asuc_1878</name>
</gene>
<comment type="similarity">
    <text evidence="1 5">Belongs to the flavin oxidoreductase frp family.</text>
</comment>